<comment type="caution">
    <text evidence="1">The sequence shown here is derived from an EMBL/GenBank/DDBJ whole genome shotgun (WGS) entry which is preliminary data.</text>
</comment>
<evidence type="ECO:0008006" key="3">
    <source>
        <dbReference type="Google" id="ProtNLM"/>
    </source>
</evidence>
<dbReference type="Proteomes" id="UP000251558">
    <property type="component" value="Unassembled WGS sequence"/>
</dbReference>
<dbReference type="EMBL" id="QMBP01000006">
    <property type="protein sequence ID" value="RAZ90002.1"/>
    <property type="molecule type" value="Genomic_DNA"/>
</dbReference>
<dbReference type="Pfam" id="PF11236">
    <property type="entry name" value="DUF3037"/>
    <property type="match status" value="1"/>
</dbReference>
<protein>
    <recommendedName>
        <fullName evidence="3">DUF3037 domain-containing protein</fullName>
    </recommendedName>
</protein>
<organism evidence="1 2">
    <name type="scientific">Mesorhizobium hawassense</name>
    <dbReference type="NCBI Taxonomy" id="1209954"/>
    <lineage>
        <taxon>Bacteria</taxon>
        <taxon>Pseudomonadati</taxon>
        <taxon>Pseudomonadota</taxon>
        <taxon>Alphaproteobacteria</taxon>
        <taxon>Hyphomicrobiales</taxon>
        <taxon>Phyllobacteriaceae</taxon>
        <taxon>Mesorhizobium</taxon>
    </lineage>
</organism>
<sequence length="267" mass="30155">MSDRQGFYSVIQYSPAPDRFEFVNIGVVVFAPTGEVRVKVEPDIKRIEKVFGPQDKQHLRMLRDSIQNRIKADFPSRWDRHSVERFIDLRSGMVQMSRPLPFLVKNAEQDLAALFEEMVKQSPKHLRSTRAASVLRRRLNQAGVLNLIDERPQAVQLPQSVEVKAPFAYQNGAYNYIDPVRLEGETNEAFKEAASRAVKGQWLEDASSSKKKLIVVGDLSAQPQSFAGAIHDLMLGHHVSFFDMDNLDPLIADIKKAAEDHGGPKAY</sequence>
<evidence type="ECO:0000313" key="1">
    <source>
        <dbReference type="EMBL" id="RAZ90002.1"/>
    </source>
</evidence>
<dbReference type="OrthoDB" id="8376207at2"/>
<keyword evidence="2" id="KW-1185">Reference proteome</keyword>
<dbReference type="AlphaFoldDB" id="A0A330HR11"/>
<evidence type="ECO:0000313" key="2">
    <source>
        <dbReference type="Proteomes" id="UP000251558"/>
    </source>
</evidence>
<name>A0A330HR11_9HYPH</name>
<dbReference type="InterPro" id="IPR021398">
    <property type="entry name" value="DUF3037"/>
</dbReference>
<dbReference type="RefSeq" id="WP_112098072.1">
    <property type="nucleotide sequence ID" value="NZ_QMBP01000006.1"/>
</dbReference>
<accession>A0A330HR11</accession>
<gene>
    <name evidence="1" type="ORF">DPM33_14195</name>
</gene>
<reference evidence="1 2" key="2">
    <citation type="submission" date="2018-07" db="EMBL/GenBank/DDBJ databases">
        <title>Diversity of Mesorhizobium strains in Brazil.</title>
        <authorList>
            <person name="Helene L.C.F."/>
            <person name="Dall'Agnol R."/>
            <person name="Delamuta J.R.M."/>
            <person name="Hungria M."/>
        </authorList>
    </citation>
    <scope>NUCLEOTIDE SEQUENCE [LARGE SCALE GENOMIC DNA]</scope>
    <source>
        <strain evidence="1 2">AC99b</strain>
    </source>
</reference>
<reference evidence="2" key="1">
    <citation type="submission" date="2018-06" db="EMBL/GenBank/DDBJ databases">
        <authorList>
            <person name="Helene L.C."/>
            <person name="Dall'Agnol R."/>
            <person name="Delamuta J.R."/>
            <person name="Hungria M."/>
        </authorList>
    </citation>
    <scope>NUCLEOTIDE SEQUENCE [LARGE SCALE GENOMIC DNA]</scope>
    <source>
        <strain evidence="2">AC99b</strain>
    </source>
</reference>
<proteinExistence type="predicted"/>